<keyword evidence="1" id="KW-0645">Protease</keyword>
<evidence type="ECO:0000256" key="3">
    <source>
        <dbReference type="ARBA" id="ARBA00022801"/>
    </source>
</evidence>
<dbReference type="EMBL" id="BARU01004420">
    <property type="protein sequence ID" value="GAH20349.1"/>
    <property type="molecule type" value="Genomic_DNA"/>
</dbReference>
<comment type="caution">
    <text evidence="7">The sequence shown here is derived from an EMBL/GenBank/DDBJ whole genome shotgun (WGS) entry which is preliminary data.</text>
</comment>
<evidence type="ECO:0000259" key="6">
    <source>
        <dbReference type="PROSITE" id="PS50249"/>
    </source>
</evidence>
<dbReference type="PANTHER" id="PTHR30471:SF3">
    <property type="entry name" value="UPF0758 PROTEIN YEES-RELATED"/>
    <property type="match status" value="1"/>
</dbReference>
<gene>
    <name evidence="7" type="ORF">S03H2_08907</name>
</gene>
<keyword evidence="5" id="KW-0482">Metalloprotease</keyword>
<dbReference type="SUPFAM" id="SSF47781">
    <property type="entry name" value="RuvA domain 2-like"/>
    <property type="match status" value="1"/>
</dbReference>
<dbReference type="GO" id="GO:0008237">
    <property type="term" value="F:metallopeptidase activity"/>
    <property type="evidence" value="ECO:0007669"/>
    <property type="project" value="UniProtKB-KW"/>
</dbReference>
<dbReference type="NCBIfam" id="NF000642">
    <property type="entry name" value="PRK00024.1"/>
    <property type="match status" value="1"/>
</dbReference>
<evidence type="ECO:0000256" key="2">
    <source>
        <dbReference type="ARBA" id="ARBA00022723"/>
    </source>
</evidence>
<dbReference type="InterPro" id="IPR037518">
    <property type="entry name" value="MPN"/>
</dbReference>
<dbReference type="InterPro" id="IPR010994">
    <property type="entry name" value="RuvA_2-like"/>
</dbReference>
<evidence type="ECO:0000313" key="7">
    <source>
        <dbReference type="EMBL" id="GAH20349.1"/>
    </source>
</evidence>
<dbReference type="InterPro" id="IPR020891">
    <property type="entry name" value="UPF0758_CS"/>
</dbReference>
<organism evidence="7">
    <name type="scientific">marine sediment metagenome</name>
    <dbReference type="NCBI Taxonomy" id="412755"/>
    <lineage>
        <taxon>unclassified sequences</taxon>
        <taxon>metagenomes</taxon>
        <taxon>ecological metagenomes</taxon>
    </lineage>
</organism>
<keyword evidence="3" id="KW-0378">Hydrolase</keyword>
<evidence type="ECO:0000256" key="4">
    <source>
        <dbReference type="ARBA" id="ARBA00022833"/>
    </source>
</evidence>
<keyword evidence="2" id="KW-0479">Metal-binding</keyword>
<name>X1ET51_9ZZZZ</name>
<dbReference type="Pfam" id="PF20582">
    <property type="entry name" value="UPF0758_N"/>
    <property type="match status" value="1"/>
</dbReference>
<dbReference type="InterPro" id="IPR001405">
    <property type="entry name" value="UPF0758"/>
</dbReference>
<dbReference type="GO" id="GO:0006508">
    <property type="term" value="P:proteolysis"/>
    <property type="evidence" value="ECO:0007669"/>
    <property type="project" value="UniProtKB-KW"/>
</dbReference>
<dbReference type="CDD" id="cd08071">
    <property type="entry name" value="MPN_DUF2466"/>
    <property type="match status" value="1"/>
</dbReference>
<feature type="domain" description="MPN" evidence="6">
    <location>
        <begin position="104"/>
        <end position="202"/>
    </location>
</feature>
<evidence type="ECO:0000256" key="5">
    <source>
        <dbReference type="ARBA" id="ARBA00023049"/>
    </source>
</evidence>
<evidence type="ECO:0000256" key="1">
    <source>
        <dbReference type="ARBA" id="ARBA00022670"/>
    </source>
</evidence>
<dbReference type="InterPro" id="IPR025657">
    <property type="entry name" value="RadC_JAB"/>
</dbReference>
<reference evidence="7" key="1">
    <citation type="journal article" date="2014" name="Front. Microbiol.">
        <title>High frequency of phylogenetically diverse reductive dehalogenase-homologous genes in deep subseafloor sedimentary metagenomes.</title>
        <authorList>
            <person name="Kawai M."/>
            <person name="Futagami T."/>
            <person name="Toyoda A."/>
            <person name="Takaki Y."/>
            <person name="Nishi S."/>
            <person name="Hori S."/>
            <person name="Arai W."/>
            <person name="Tsubouchi T."/>
            <person name="Morono Y."/>
            <person name="Uchiyama I."/>
            <person name="Ito T."/>
            <person name="Fujiyama A."/>
            <person name="Inagaki F."/>
            <person name="Takami H."/>
        </authorList>
    </citation>
    <scope>NUCLEOTIDE SEQUENCE</scope>
    <source>
        <strain evidence="7">Expedition CK06-06</strain>
    </source>
</reference>
<sequence length="202" mass="22743">MLANDKAEGHRKRLREKFIKSGLTGFHDYEIIELLLTLGSPRKDCKQSAKEAIKRFKSLRGVLEAPPEELQQIGGIGPHNAFGIKLVQEVAREFLKEKIIDKPVYKSSREVFDYLCHSMRDLRKEAFKVIYLNSQNQIIEAADLFEGTVSSSSISPREVMESAIKNNAVSLVFAHNHPSGNPEPSKSDKELTRDLVYAGSIM</sequence>
<dbReference type="Pfam" id="PF04002">
    <property type="entry name" value="RadC"/>
    <property type="match status" value="1"/>
</dbReference>
<feature type="non-terminal residue" evidence="7">
    <location>
        <position position="202"/>
    </location>
</feature>
<dbReference type="PROSITE" id="PS50249">
    <property type="entry name" value="MPN"/>
    <property type="match status" value="1"/>
</dbReference>
<dbReference type="PROSITE" id="PS01302">
    <property type="entry name" value="UPF0758"/>
    <property type="match status" value="1"/>
</dbReference>
<accession>X1ET51</accession>
<dbReference type="AlphaFoldDB" id="X1ET51"/>
<dbReference type="Gene3D" id="3.40.140.10">
    <property type="entry name" value="Cytidine Deaminase, domain 2"/>
    <property type="match status" value="1"/>
</dbReference>
<dbReference type="PANTHER" id="PTHR30471">
    <property type="entry name" value="DNA REPAIR PROTEIN RADC"/>
    <property type="match status" value="1"/>
</dbReference>
<dbReference type="InterPro" id="IPR046778">
    <property type="entry name" value="UPF0758_N"/>
</dbReference>
<dbReference type="GO" id="GO:0046872">
    <property type="term" value="F:metal ion binding"/>
    <property type="evidence" value="ECO:0007669"/>
    <property type="project" value="UniProtKB-KW"/>
</dbReference>
<keyword evidence="4" id="KW-0862">Zinc</keyword>
<proteinExistence type="predicted"/>
<protein>
    <recommendedName>
        <fullName evidence="6">MPN domain-containing protein</fullName>
    </recommendedName>
</protein>
<dbReference type="NCBIfam" id="TIGR00608">
    <property type="entry name" value="radc"/>
    <property type="match status" value="1"/>
</dbReference>